<feature type="transmembrane region" description="Helical" evidence="1">
    <location>
        <begin position="79"/>
        <end position="100"/>
    </location>
</feature>
<sequence length="114" mass="12615">MMDEARLSARERRVLAEIEEQLNRDVSLARSLRTMRRVPGLHAPSLARARRRLRSLGVVALGVMTLALLVLAVGTGSPAFIWAFAAAWVLTLVAMLLLVVRWAKRRAAESRAGE</sequence>
<comment type="caution">
    <text evidence="2">The sequence shown here is derived from an EMBL/GenBank/DDBJ whole genome shotgun (WGS) entry which is preliminary data.</text>
</comment>
<name>A0A7W7XEV2_9ACTN</name>
<keyword evidence="3" id="KW-1185">Reference proteome</keyword>
<gene>
    <name evidence="2" type="ORF">GGE06_005787</name>
</gene>
<evidence type="ECO:0000256" key="1">
    <source>
        <dbReference type="SAM" id="Phobius"/>
    </source>
</evidence>
<evidence type="ECO:0000313" key="3">
    <source>
        <dbReference type="Proteomes" id="UP000582643"/>
    </source>
</evidence>
<dbReference type="AlphaFoldDB" id="A0A7W7XEV2"/>
<dbReference type="InterPro" id="IPR021401">
    <property type="entry name" value="DUF3040"/>
</dbReference>
<proteinExistence type="predicted"/>
<keyword evidence="1" id="KW-0472">Membrane</keyword>
<evidence type="ECO:0000313" key="2">
    <source>
        <dbReference type="EMBL" id="MBB4984841.1"/>
    </source>
</evidence>
<organism evidence="2 3">
    <name type="scientific">Streptomyces nymphaeiformis</name>
    <dbReference type="NCBI Taxonomy" id="2663842"/>
    <lineage>
        <taxon>Bacteria</taxon>
        <taxon>Bacillati</taxon>
        <taxon>Actinomycetota</taxon>
        <taxon>Actinomycetes</taxon>
        <taxon>Kitasatosporales</taxon>
        <taxon>Streptomycetaceae</taxon>
        <taxon>Streptomyces</taxon>
    </lineage>
</organism>
<accession>A0A7W7XEV2</accession>
<keyword evidence="1" id="KW-1133">Transmembrane helix</keyword>
<reference evidence="2 3" key="1">
    <citation type="submission" date="2020-08" db="EMBL/GenBank/DDBJ databases">
        <title>Genomic Encyclopedia of Type Strains, Phase III (KMG-III): the genomes of soil and plant-associated and newly described type strains.</title>
        <authorList>
            <person name="Whitman W."/>
        </authorList>
    </citation>
    <scope>NUCLEOTIDE SEQUENCE [LARGE SCALE GENOMIC DNA]</scope>
    <source>
        <strain evidence="2 3">SFB5A</strain>
    </source>
</reference>
<dbReference type="Pfam" id="PF11239">
    <property type="entry name" value="DUF3040"/>
    <property type="match status" value="1"/>
</dbReference>
<feature type="transmembrane region" description="Helical" evidence="1">
    <location>
        <begin position="55"/>
        <end position="73"/>
    </location>
</feature>
<dbReference type="Proteomes" id="UP000582643">
    <property type="component" value="Unassembled WGS sequence"/>
</dbReference>
<dbReference type="EMBL" id="JACHJY010000008">
    <property type="protein sequence ID" value="MBB4984841.1"/>
    <property type="molecule type" value="Genomic_DNA"/>
</dbReference>
<protein>
    <submittedName>
        <fullName evidence="2">Peptidoglycan/LPS O-acetylase OafA/YrhL</fullName>
    </submittedName>
</protein>
<keyword evidence="1" id="KW-0812">Transmembrane</keyword>